<gene>
    <name evidence="3" type="ORF">GSLYS_00010501001</name>
</gene>
<protein>
    <recommendedName>
        <fullName evidence="5">Round spermatid basic protein 1-like protein</fullName>
    </recommendedName>
</protein>
<feature type="compositionally biased region" description="Low complexity" evidence="2">
    <location>
        <begin position="352"/>
        <end position="368"/>
    </location>
</feature>
<dbReference type="InterPro" id="IPR026306">
    <property type="entry name" value="RSBN1/Dpy-2/CEP530"/>
</dbReference>
<feature type="compositionally biased region" description="Low complexity" evidence="2">
    <location>
        <begin position="1097"/>
        <end position="1108"/>
    </location>
</feature>
<evidence type="ECO:0000256" key="2">
    <source>
        <dbReference type="SAM" id="MobiDB-lite"/>
    </source>
</evidence>
<feature type="region of interest" description="Disordered" evidence="2">
    <location>
        <begin position="1"/>
        <end position="56"/>
    </location>
</feature>
<feature type="compositionally biased region" description="Basic and acidic residues" evidence="2">
    <location>
        <begin position="949"/>
        <end position="1008"/>
    </location>
</feature>
<evidence type="ECO:0000313" key="3">
    <source>
        <dbReference type="EMBL" id="CAL1536588.1"/>
    </source>
</evidence>
<feature type="compositionally biased region" description="Polar residues" evidence="2">
    <location>
        <begin position="304"/>
        <end position="314"/>
    </location>
</feature>
<feature type="compositionally biased region" description="Polar residues" evidence="2">
    <location>
        <begin position="827"/>
        <end position="875"/>
    </location>
</feature>
<feature type="compositionally biased region" description="Polar residues" evidence="2">
    <location>
        <begin position="12"/>
        <end position="26"/>
    </location>
</feature>
<comment type="caution">
    <text evidence="3">The sequence shown here is derived from an EMBL/GenBank/DDBJ whole genome shotgun (WGS) entry which is preliminary data.</text>
</comment>
<feature type="non-terminal residue" evidence="3">
    <location>
        <position position="1284"/>
    </location>
</feature>
<accession>A0AAV2HWW0</accession>
<feature type="region of interest" description="Disordered" evidence="2">
    <location>
        <begin position="283"/>
        <end position="429"/>
    </location>
</feature>
<proteinExistence type="inferred from homology"/>
<feature type="compositionally biased region" description="Low complexity" evidence="2">
    <location>
        <begin position="315"/>
        <end position="324"/>
    </location>
</feature>
<feature type="compositionally biased region" description="Basic and acidic residues" evidence="2">
    <location>
        <begin position="1"/>
        <end position="11"/>
    </location>
</feature>
<feature type="compositionally biased region" description="Basic and acidic residues" evidence="2">
    <location>
        <begin position="1078"/>
        <end position="1096"/>
    </location>
</feature>
<feature type="compositionally biased region" description="Basic and acidic residues" evidence="2">
    <location>
        <begin position="916"/>
        <end position="942"/>
    </location>
</feature>
<comment type="similarity">
    <text evidence="1">Belongs to the round spermatid basic protein 1 family.</text>
</comment>
<dbReference type="Proteomes" id="UP001497497">
    <property type="component" value="Unassembled WGS sequence"/>
</dbReference>
<dbReference type="GO" id="GO:0005634">
    <property type="term" value="C:nucleus"/>
    <property type="evidence" value="ECO:0007669"/>
    <property type="project" value="InterPro"/>
</dbReference>
<feature type="compositionally biased region" description="Basic and acidic residues" evidence="2">
    <location>
        <begin position="293"/>
        <end position="303"/>
    </location>
</feature>
<feature type="compositionally biased region" description="Polar residues" evidence="2">
    <location>
        <begin position="1059"/>
        <end position="1075"/>
    </location>
</feature>
<dbReference type="EMBL" id="CAXITT010000234">
    <property type="protein sequence ID" value="CAL1536588.1"/>
    <property type="molecule type" value="Genomic_DNA"/>
</dbReference>
<feature type="region of interest" description="Disordered" evidence="2">
    <location>
        <begin position="827"/>
        <end position="1245"/>
    </location>
</feature>
<feature type="compositionally biased region" description="Polar residues" evidence="2">
    <location>
        <begin position="333"/>
        <end position="346"/>
    </location>
</feature>
<feature type="compositionally biased region" description="Basic and acidic residues" evidence="2">
    <location>
        <begin position="1036"/>
        <end position="1053"/>
    </location>
</feature>
<dbReference type="PANTHER" id="PTHR13354">
    <property type="entry name" value="ROUND SPERMATID BASIC PROTEIN 1"/>
    <property type="match status" value="1"/>
</dbReference>
<name>A0AAV2HWW0_LYMST</name>
<sequence>DKCQEGDEIKIDSSTCTSHSQENNSYQKHHHHRHHTHHHNSPHKKHSTRKHESNCDHMDGERELLQISPLKILIRDPLKAALKSKSLSVNVNDEHFDAPIYSKSSVDNFDSNICNQEIFNGINEDANFKTNVEQLAINNDFKNDNINERVNSILPIPVIVAPVDKHDVCLNHSDILSVNIKNLHEDSKDEKMVHIEPMGHVDQPELRLKSEDNHQQFMKENGHEIVDEGFKPDTNNKVNLNEIIKTEKGLHETLDCSITADNKCDINSEAIKQEAGFLNKISKSNTSSIDNSHCADKKQKNETKNLNINQSSLVSSSYDAAAKHASSKDKSALTSSKDGTHHSSNSTKHKASSLLPSSTSQSKPSHTSTCNSHRSEKHKSQSSKDHSSVKPSSSTSSSKSSRSSHRDHKHSSSKHAKSNRSVQTDDFSLINPSTFKPEYPMSYVNTLYRLNMCQNYFEDIIQPQFRKYIHVERYTNGGAFVLHAYHDELAEMDSKSMEKFVDHYFDLMFGEEKEGESRFVMGIVHSAARPMPDFLDYLVEHYPHLTVKTGNKGKSDIETTTIEKFREQIDQTYKGGVFRGGGLDQISLVGTVNEEVGDFFPDFLDKLESDPFIRAVTPWGRLSKEKMKSRKESDDGPILWTRPGEQMIPPAEMPKSPTKRKRGANELKNLHYLPRASEPREFLFEDRTRCHADHVDHGPDRMTTAAVGMLKAVHKRGDNDEYDPPEGRIVKDVICFHPGDFAQLTDLLQLDLHEPPVSQCVAWVEDAKLNQLRRDGIRYARVTLRDNDIYFIPRNVIHQFRSVSAVTSIAWHIRLKIYYKNLFQSAESPQAKDNQKQEVTSTDQSMKTEPSELPNNCASPVKQTSTFTPTETSPAKVSVIDPDEVPLKTPAKHKDISTNNTDAVKLKNKHSNVSGDRNEKKTPEKNKPYKSKTGEKSSKLAEKGSSTPSKDKIVVPKAEKAACNHTKETTHVKEEKTPPAKDKNNFAVKSEPKEASGSEKDKKTKFDLKSSMLAPMKSSVVAQISETNQSAVKHKQATDKHKTSQGKVKDDNKSHRKSSGVTDDSRNVSASTSGKSVKASEVKPDGSKSRVADSKHGNTSKGSSSKNGVIKNDTSKLKPVENKSEKLSTSINPPKTETKTSKSGGDVLKEKHVSTHSKSNKDSSSLSKSSQDGTMSTKDEKSLTGHKPSSPDKGRSAKHINGNTSKHSKEHAPSSSRKHDKSRTESERRKHHSVRASQSPCGKKMVDPVLAPVTQQGLEPPVSVSIARQTDAGQDTQHEVAVAE</sequence>
<feature type="non-terminal residue" evidence="3">
    <location>
        <position position="1"/>
    </location>
</feature>
<feature type="compositionally biased region" description="Basic residues" evidence="2">
    <location>
        <begin position="402"/>
        <end position="418"/>
    </location>
</feature>
<feature type="compositionally biased region" description="Basic and acidic residues" evidence="2">
    <location>
        <begin position="378"/>
        <end position="388"/>
    </location>
</feature>
<reference evidence="3 4" key="1">
    <citation type="submission" date="2024-04" db="EMBL/GenBank/DDBJ databases">
        <authorList>
            <consortium name="Genoscope - CEA"/>
            <person name="William W."/>
        </authorList>
    </citation>
    <scope>NUCLEOTIDE SEQUENCE [LARGE SCALE GENOMIC DNA]</scope>
</reference>
<evidence type="ECO:0008006" key="5">
    <source>
        <dbReference type="Google" id="ProtNLM"/>
    </source>
</evidence>
<feature type="compositionally biased region" description="Basic and acidic residues" evidence="2">
    <location>
        <begin position="1113"/>
        <end position="1126"/>
    </location>
</feature>
<feature type="compositionally biased region" description="Low complexity" evidence="2">
    <location>
        <begin position="389"/>
        <end position="401"/>
    </location>
</feature>
<evidence type="ECO:0000256" key="1">
    <source>
        <dbReference type="ARBA" id="ARBA00010560"/>
    </source>
</evidence>
<feature type="compositionally biased region" description="Basic residues" evidence="2">
    <location>
        <begin position="27"/>
        <end position="49"/>
    </location>
</feature>
<feature type="compositionally biased region" description="Polar residues" evidence="2">
    <location>
        <begin position="1020"/>
        <end position="1031"/>
    </location>
</feature>
<dbReference type="PANTHER" id="PTHR13354:SF11">
    <property type="entry name" value="LYSINE-SPECIFIC DEMETHYLASE 9"/>
    <property type="match status" value="1"/>
</dbReference>
<evidence type="ECO:0000313" key="4">
    <source>
        <dbReference type="Proteomes" id="UP001497497"/>
    </source>
</evidence>
<feature type="region of interest" description="Disordered" evidence="2">
    <location>
        <begin position="626"/>
        <end position="661"/>
    </location>
</feature>
<keyword evidence="4" id="KW-1185">Reference proteome</keyword>
<feature type="compositionally biased region" description="Basic and acidic residues" evidence="2">
    <location>
        <begin position="1177"/>
        <end position="1195"/>
    </location>
</feature>
<organism evidence="3 4">
    <name type="scientific">Lymnaea stagnalis</name>
    <name type="common">Great pond snail</name>
    <name type="synonym">Helix stagnalis</name>
    <dbReference type="NCBI Taxonomy" id="6523"/>
    <lineage>
        <taxon>Eukaryota</taxon>
        <taxon>Metazoa</taxon>
        <taxon>Spiralia</taxon>
        <taxon>Lophotrochozoa</taxon>
        <taxon>Mollusca</taxon>
        <taxon>Gastropoda</taxon>
        <taxon>Heterobranchia</taxon>
        <taxon>Euthyneura</taxon>
        <taxon>Panpulmonata</taxon>
        <taxon>Hygrophila</taxon>
        <taxon>Lymnaeoidea</taxon>
        <taxon>Lymnaeidae</taxon>
        <taxon>Lymnaea</taxon>
    </lineage>
</organism>